<dbReference type="InterPro" id="IPR002044">
    <property type="entry name" value="CBM20"/>
</dbReference>
<dbReference type="InterPro" id="IPR014718">
    <property type="entry name" value="GH-type_carb-bd"/>
</dbReference>
<dbReference type="PROSITE" id="PS51166">
    <property type="entry name" value="CBM20"/>
    <property type="match status" value="1"/>
</dbReference>
<dbReference type="InterPro" id="IPR012341">
    <property type="entry name" value="6hp_glycosidase-like_sf"/>
</dbReference>
<sequence>MKGRQHIPWHRTTSWLAALALTVAGLAATGARTAVAAPAPGAPGAASHWNEPRVDGFADALSPGSKVWYTLGDGQLANVFHPRPDSPATFGLKFLVTDGTGFTDDEVTATRHTIALADPGALEWRQTNTANSGRYRLTKTYVADPARSVVLVRTTFSNLSGNPLSLYAHYSPALGNQGMGNTGATDDGSGALAASNGPEASALAASTGFSATSTGYAGTPGDGERQLATGHALSTDRQSAETPGHITQTARIPVAEHGSTTFTLALGFNSSRQAAVSDTLASLRAGFAGAEASFRAGWHSWLSRLHAPPSSVSGDARLREQYQVSLMELKADEDKTYRGGFVAAPVTPWGAGVSADARGAHGYHLVWTRDEYQMATALLAAGDTADANDALDYILAHEVTAEGSVKQNSWLDGTQEWGGTQEDQVAFPLILAWQLGRKDAATWAALRPLAEHITAHGPATGQERWEENGGYSPSTMAAEVAGLVCAADLARANGASAAADGYLARADAMRVAVDATAYTTTGPLGSGSYYLRISPHGDPDAADTVNVANGGGSWDQRALVDQGFLELTRLGVKPASSPRIAASLAVVDATIRTTVPGQGEYWGRYNHDGYGETADGGDYTGSGLGRPWPVLGGERGEFAVQRGDLDGARRMLLAMAAAANDGRQISEQIWTGPGQRGFTQGRPDNSATPLMWAMAQYVRLAIDISAGRTVETPAVVAQRYAGDSPPGKVEAAFHETAATQWGQNVYVVGSVPELGAWDPARAVPLSPAAYPRWSATVALPASATVEYKYLKKNPDGSVSWESDPNRRLDTGVSGPLTVTDTWR</sequence>
<dbReference type="SUPFAM" id="SSF49452">
    <property type="entry name" value="Starch-binding domain-like"/>
    <property type="match status" value="1"/>
</dbReference>
<dbReference type="SUPFAM" id="SSF74650">
    <property type="entry name" value="Galactose mutarotase-like"/>
    <property type="match status" value="1"/>
</dbReference>
<dbReference type="Gene3D" id="2.60.40.10">
    <property type="entry name" value="Immunoglobulins"/>
    <property type="match status" value="1"/>
</dbReference>
<feature type="signal peptide" evidence="8">
    <location>
        <begin position="1"/>
        <end position="36"/>
    </location>
</feature>
<dbReference type="InterPro" id="IPR046966">
    <property type="entry name" value="Glucoamylase_active_site"/>
</dbReference>
<protein>
    <recommendedName>
        <fullName evidence="3">alpha-amylase</fullName>
        <ecNumber evidence="3">3.2.1.1</ecNumber>
    </recommendedName>
    <alternativeName>
        <fullName evidence="6">1,4-alpha-D-glucan glucanohydrolase</fullName>
    </alternativeName>
</protein>
<organism evidence="10 11">
    <name type="scientific">Streptomyces orinoci</name>
    <name type="common">Streptoverticillium orinoci</name>
    <dbReference type="NCBI Taxonomy" id="67339"/>
    <lineage>
        <taxon>Bacteria</taxon>
        <taxon>Bacillati</taxon>
        <taxon>Actinomycetota</taxon>
        <taxon>Actinomycetes</taxon>
        <taxon>Kitasatosporales</taxon>
        <taxon>Streptomycetaceae</taxon>
        <taxon>Streptomyces</taxon>
    </lineage>
</organism>
<dbReference type="InterPro" id="IPR013784">
    <property type="entry name" value="Carb-bd-like_fold"/>
</dbReference>
<gene>
    <name evidence="10" type="ORF">AB0L16_16595</name>
</gene>
<evidence type="ECO:0000313" key="10">
    <source>
        <dbReference type="EMBL" id="MEV5508078.1"/>
    </source>
</evidence>
<reference evidence="10 11" key="1">
    <citation type="submission" date="2024-06" db="EMBL/GenBank/DDBJ databases">
        <title>The Natural Products Discovery Center: Release of the First 8490 Sequenced Strains for Exploring Actinobacteria Biosynthetic Diversity.</title>
        <authorList>
            <person name="Kalkreuter E."/>
            <person name="Kautsar S.A."/>
            <person name="Yang D."/>
            <person name="Bader C.D."/>
            <person name="Teijaro C.N."/>
            <person name="Fluegel L."/>
            <person name="Davis C.M."/>
            <person name="Simpson J.R."/>
            <person name="Lauterbach L."/>
            <person name="Steele A.D."/>
            <person name="Gui C."/>
            <person name="Meng S."/>
            <person name="Li G."/>
            <person name="Viehrig K."/>
            <person name="Ye F."/>
            <person name="Su P."/>
            <person name="Kiefer A.F."/>
            <person name="Nichols A."/>
            <person name="Cepeda A.J."/>
            <person name="Yan W."/>
            <person name="Fan B."/>
            <person name="Jiang Y."/>
            <person name="Adhikari A."/>
            <person name="Zheng C.-J."/>
            <person name="Schuster L."/>
            <person name="Cowan T.M."/>
            <person name="Smanski M.J."/>
            <person name="Chevrette M.G."/>
            <person name="De Carvalho L.P.S."/>
            <person name="Shen B."/>
        </authorList>
    </citation>
    <scope>NUCLEOTIDE SEQUENCE [LARGE SCALE GENOMIC DNA]</scope>
    <source>
        <strain evidence="10 11">NPDC052347</strain>
    </source>
</reference>
<evidence type="ECO:0000256" key="3">
    <source>
        <dbReference type="ARBA" id="ARBA00012595"/>
    </source>
</evidence>
<keyword evidence="11" id="KW-1185">Reference proteome</keyword>
<dbReference type="EMBL" id="JBFAUK010000011">
    <property type="protein sequence ID" value="MEV5508078.1"/>
    <property type="molecule type" value="Genomic_DNA"/>
</dbReference>
<keyword evidence="8" id="KW-0732">Signal</keyword>
<dbReference type="CDD" id="cd07430">
    <property type="entry name" value="GH15_N"/>
    <property type="match status" value="1"/>
</dbReference>
<dbReference type="PROSITE" id="PS00820">
    <property type="entry name" value="GLUCOAMYLASE"/>
    <property type="match status" value="1"/>
</dbReference>
<feature type="domain" description="CBM20" evidence="9">
    <location>
        <begin position="723"/>
        <end position="823"/>
    </location>
</feature>
<dbReference type="Gene3D" id="1.50.10.10">
    <property type="match status" value="1"/>
</dbReference>
<dbReference type="GO" id="GO:0016787">
    <property type="term" value="F:hydrolase activity"/>
    <property type="evidence" value="ECO:0007669"/>
    <property type="project" value="UniProtKB-KW"/>
</dbReference>
<dbReference type="InterPro" id="IPR015220">
    <property type="entry name" value="Glucodextranase_N"/>
</dbReference>
<dbReference type="InterPro" id="IPR008928">
    <property type="entry name" value="6-hairpin_glycosidase_sf"/>
</dbReference>
<feature type="region of interest" description="Disordered" evidence="7">
    <location>
        <begin position="795"/>
        <end position="823"/>
    </location>
</feature>
<dbReference type="Proteomes" id="UP001552594">
    <property type="component" value="Unassembled WGS sequence"/>
</dbReference>
<dbReference type="InterPro" id="IPR011013">
    <property type="entry name" value="Gal_mutarotase_sf_dom"/>
</dbReference>
<evidence type="ECO:0000256" key="1">
    <source>
        <dbReference type="ARBA" id="ARBA00000548"/>
    </source>
</evidence>
<evidence type="ECO:0000259" key="9">
    <source>
        <dbReference type="PROSITE" id="PS51166"/>
    </source>
</evidence>
<evidence type="ECO:0000256" key="7">
    <source>
        <dbReference type="SAM" id="MobiDB-lite"/>
    </source>
</evidence>
<dbReference type="RefSeq" id="WP_109280028.1">
    <property type="nucleotide sequence ID" value="NZ_JBFAUK010000011.1"/>
</dbReference>
<evidence type="ECO:0000256" key="2">
    <source>
        <dbReference type="ARBA" id="ARBA00006188"/>
    </source>
</evidence>
<dbReference type="Gene3D" id="2.70.98.10">
    <property type="match status" value="1"/>
</dbReference>
<proteinExistence type="inferred from homology"/>
<accession>A0ABV3JYW8</accession>
<evidence type="ECO:0000313" key="11">
    <source>
        <dbReference type="Proteomes" id="UP001552594"/>
    </source>
</evidence>
<dbReference type="SUPFAM" id="SSF48208">
    <property type="entry name" value="Six-hairpin glycosidases"/>
    <property type="match status" value="1"/>
</dbReference>
<dbReference type="InterPro" id="IPR013783">
    <property type="entry name" value="Ig-like_fold"/>
</dbReference>
<comment type="catalytic activity">
    <reaction evidence="1">
        <text>Endohydrolysis of (1-&gt;4)-alpha-D-glucosidic linkages in polysaccharides containing three or more (1-&gt;4)-alpha-linked D-glucose units.</text>
        <dbReference type="EC" id="3.2.1.1"/>
    </reaction>
</comment>
<keyword evidence="5" id="KW-0326">Glycosidase</keyword>
<comment type="caution">
    <text evidence="10">The sequence shown here is derived from an EMBL/GenBank/DDBJ whole genome shotgun (WGS) entry which is preliminary data.</text>
</comment>
<evidence type="ECO:0000256" key="4">
    <source>
        <dbReference type="ARBA" id="ARBA00022801"/>
    </source>
</evidence>
<keyword evidence="4 10" id="KW-0378">Hydrolase</keyword>
<dbReference type="PANTHER" id="PTHR31616:SF0">
    <property type="entry name" value="GLUCAN 1,4-ALPHA-GLUCOSIDASE"/>
    <property type="match status" value="1"/>
</dbReference>
<dbReference type="Pfam" id="PF09137">
    <property type="entry name" value="Glucodextran_N"/>
    <property type="match status" value="1"/>
</dbReference>
<dbReference type="EC" id="3.2.1.1" evidence="3"/>
<dbReference type="CDD" id="cd05808">
    <property type="entry name" value="CBM20_alpha_amylase"/>
    <property type="match status" value="1"/>
</dbReference>
<dbReference type="Pfam" id="PF00723">
    <property type="entry name" value="Glyco_hydro_15"/>
    <property type="match status" value="2"/>
</dbReference>
<dbReference type="PANTHER" id="PTHR31616">
    <property type="entry name" value="TREHALASE"/>
    <property type="match status" value="1"/>
</dbReference>
<dbReference type="SMART" id="SM01065">
    <property type="entry name" value="CBM_2"/>
    <property type="match status" value="1"/>
</dbReference>
<comment type="similarity">
    <text evidence="2">Belongs to the glycosyl hydrolase 15 family.</text>
</comment>
<evidence type="ECO:0000256" key="5">
    <source>
        <dbReference type="ARBA" id="ARBA00023295"/>
    </source>
</evidence>
<evidence type="ECO:0000256" key="6">
    <source>
        <dbReference type="ARBA" id="ARBA00030238"/>
    </source>
</evidence>
<name>A0ABV3JYW8_STRON</name>
<dbReference type="Pfam" id="PF00686">
    <property type="entry name" value="CBM_20"/>
    <property type="match status" value="1"/>
</dbReference>
<evidence type="ECO:0000256" key="8">
    <source>
        <dbReference type="SAM" id="SignalP"/>
    </source>
</evidence>
<feature type="chain" id="PRO_5047065503" description="alpha-amylase" evidence="8">
    <location>
        <begin position="37"/>
        <end position="823"/>
    </location>
</feature>
<dbReference type="InterPro" id="IPR011613">
    <property type="entry name" value="GH15-like"/>
</dbReference>